<feature type="region of interest" description="Disordered" evidence="1">
    <location>
        <begin position="112"/>
        <end position="133"/>
    </location>
</feature>
<proteinExistence type="predicted"/>
<protein>
    <submittedName>
        <fullName evidence="2">Uncharacterized protein</fullName>
    </submittedName>
</protein>
<keyword evidence="3" id="KW-1185">Reference proteome</keyword>
<name>A0A1H5YDM6_9ACTN</name>
<evidence type="ECO:0000313" key="2">
    <source>
        <dbReference type="EMBL" id="SEG21750.1"/>
    </source>
</evidence>
<sequence>MESTIRGQVNGQTFQTIWRRLSAGDRARIEALLVVGPGGKSDLDRLKKPARRASWSKFKEQATHLAWVEGVCDTEEVLEGIAASKVADFAGEADAADADVLARKPRHSWWSRTSRRTSRSPKMTPVMRRHERSVGKLPDAAIDAQHGARGVGGLLRGEIDGCLRQFGGGP</sequence>
<evidence type="ECO:0000256" key="1">
    <source>
        <dbReference type="SAM" id="MobiDB-lite"/>
    </source>
</evidence>
<gene>
    <name evidence="2" type="ORF">SAMN05444920_102231</name>
</gene>
<organism evidence="2 3">
    <name type="scientific">Nonomuraea solani</name>
    <dbReference type="NCBI Taxonomy" id="1144553"/>
    <lineage>
        <taxon>Bacteria</taxon>
        <taxon>Bacillati</taxon>
        <taxon>Actinomycetota</taxon>
        <taxon>Actinomycetes</taxon>
        <taxon>Streptosporangiales</taxon>
        <taxon>Streptosporangiaceae</taxon>
        <taxon>Nonomuraea</taxon>
    </lineage>
</organism>
<dbReference type="AlphaFoldDB" id="A0A1H5YDM6"/>
<dbReference type="OrthoDB" id="3698941at2"/>
<evidence type="ECO:0000313" key="3">
    <source>
        <dbReference type="Proteomes" id="UP000236732"/>
    </source>
</evidence>
<dbReference type="RefSeq" id="WP_146103576.1">
    <property type="nucleotide sequence ID" value="NZ_FNVT01000002.1"/>
</dbReference>
<dbReference type="EMBL" id="FNVT01000002">
    <property type="protein sequence ID" value="SEG21750.1"/>
    <property type="molecule type" value="Genomic_DNA"/>
</dbReference>
<reference evidence="2 3" key="1">
    <citation type="submission" date="2016-10" db="EMBL/GenBank/DDBJ databases">
        <authorList>
            <person name="de Groot N.N."/>
        </authorList>
    </citation>
    <scope>NUCLEOTIDE SEQUENCE [LARGE SCALE GENOMIC DNA]</scope>
    <source>
        <strain evidence="2 3">CGMCC 4.7037</strain>
    </source>
</reference>
<dbReference type="Proteomes" id="UP000236732">
    <property type="component" value="Unassembled WGS sequence"/>
</dbReference>
<accession>A0A1H5YDM6</accession>